<evidence type="ECO:0000313" key="7">
    <source>
        <dbReference type="Proteomes" id="UP000010301"/>
    </source>
</evidence>
<keyword evidence="1 3" id="KW-0963">Cytoplasm</keyword>
<dbReference type="InterPro" id="IPR028989">
    <property type="entry name" value="RimP_N"/>
</dbReference>
<dbReference type="InterPro" id="IPR036847">
    <property type="entry name" value="RimP_C_sf"/>
</dbReference>
<dbReference type="InterPro" id="IPR003728">
    <property type="entry name" value="Ribosome_maturation_RimP"/>
</dbReference>
<dbReference type="HOGENOM" id="CLU_070525_2_2_11"/>
<dbReference type="HAMAP" id="MF_01077">
    <property type="entry name" value="RimP"/>
    <property type="match status" value="1"/>
</dbReference>
<dbReference type="EMBL" id="ACFG01000030">
    <property type="protein sequence ID" value="EEH63981.1"/>
    <property type="molecule type" value="Genomic_DNA"/>
</dbReference>
<dbReference type="Pfam" id="PF17384">
    <property type="entry name" value="DUF150_C"/>
    <property type="match status" value="1"/>
</dbReference>
<dbReference type="GO" id="GO:0006412">
    <property type="term" value="P:translation"/>
    <property type="evidence" value="ECO:0007669"/>
    <property type="project" value="TreeGrafter"/>
</dbReference>
<evidence type="ECO:0000256" key="3">
    <source>
        <dbReference type="HAMAP-Rule" id="MF_01077"/>
    </source>
</evidence>
<comment type="similarity">
    <text evidence="3">Belongs to the RimP family.</text>
</comment>
<dbReference type="InterPro" id="IPR035956">
    <property type="entry name" value="RimP_N_sf"/>
</dbReference>
<dbReference type="PANTHER" id="PTHR33867:SF1">
    <property type="entry name" value="RIBOSOME MATURATION FACTOR RIMP"/>
    <property type="match status" value="1"/>
</dbReference>
<reference evidence="6 7" key="1">
    <citation type="submission" date="2009-01" db="EMBL/GenBank/DDBJ databases">
        <authorList>
            <person name="Qin X."/>
            <person name="Bachman B."/>
            <person name="Battles P."/>
            <person name="Bell A."/>
            <person name="Bess C."/>
            <person name="Bickham C."/>
            <person name="Chaboub L."/>
            <person name="Chen D."/>
            <person name="Coyle M."/>
            <person name="Deiros D.R."/>
            <person name="Dinh H."/>
            <person name="Forbes L."/>
            <person name="Fowler G."/>
            <person name="Francisco L."/>
            <person name="Fu Q."/>
            <person name="Gubbala S."/>
            <person name="Hale W."/>
            <person name="Han Y."/>
            <person name="Hemphill L."/>
            <person name="Highlander S.K."/>
            <person name="Hirani K."/>
            <person name="Hogues M."/>
            <person name="Jackson L."/>
            <person name="Jakkamsetti A."/>
            <person name="Javaid M."/>
            <person name="Jiang H."/>
            <person name="Korchina V."/>
            <person name="Kovar C."/>
            <person name="Lara F."/>
            <person name="Lee S."/>
            <person name="Mata R."/>
            <person name="Mathew T."/>
            <person name="Moen C."/>
            <person name="Morales K."/>
            <person name="Munidasa M."/>
            <person name="Nazareth L."/>
            <person name="Ngo R."/>
            <person name="Nguyen L."/>
            <person name="Okwuonu G."/>
            <person name="Ongeri F."/>
            <person name="Patil S."/>
            <person name="Petrosino J."/>
            <person name="Pham C."/>
            <person name="Pham P."/>
            <person name="Pu L.-L."/>
            <person name="Puazo M."/>
            <person name="Raj R."/>
            <person name="Reid J."/>
            <person name="Rouhana J."/>
            <person name="Saada N."/>
            <person name="Shang Y."/>
            <person name="Simmons D."/>
            <person name="Thornton R."/>
            <person name="Warren J."/>
            <person name="Weissenberger G."/>
            <person name="Zhang J."/>
            <person name="Zhang L."/>
            <person name="Zhou C."/>
            <person name="Zhu D."/>
            <person name="Muzny D."/>
            <person name="Worley K."/>
            <person name="Gibbs R."/>
        </authorList>
    </citation>
    <scope>NUCLEOTIDE SEQUENCE [LARGE SCALE GENOMIC DNA]</scope>
    <source>
        <strain evidence="6 7">DSM 15436</strain>
    </source>
</reference>
<evidence type="ECO:0000259" key="4">
    <source>
        <dbReference type="Pfam" id="PF02576"/>
    </source>
</evidence>
<accession>C0W0C2</accession>
<comment type="caution">
    <text evidence="6">The sequence shown here is derived from an EMBL/GenBank/DDBJ whole genome shotgun (WGS) entry which is preliminary data.</text>
</comment>
<keyword evidence="2 3" id="KW-0690">Ribosome biogenesis</keyword>
<evidence type="ECO:0000259" key="5">
    <source>
        <dbReference type="Pfam" id="PF17384"/>
    </source>
</evidence>
<dbReference type="STRING" id="525245.HMPREF0044_1000"/>
<dbReference type="SUPFAM" id="SSF74942">
    <property type="entry name" value="YhbC-like, C-terminal domain"/>
    <property type="match status" value="1"/>
</dbReference>
<comment type="function">
    <text evidence="3">Required for maturation of 30S ribosomal subunits.</text>
</comment>
<dbReference type="SUPFAM" id="SSF75420">
    <property type="entry name" value="YhbC-like, N-terminal domain"/>
    <property type="match status" value="1"/>
</dbReference>
<evidence type="ECO:0000313" key="6">
    <source>
        <dbReference type="EMBL" id="EEH63981.1"/>
    </source>
</evidence>
<dbReference type="Gene3D" id="3.30.300.70">
    <property type="entry name" value="RimP-like superfamily, N-terminal"/>
    <property type="match status" value="1"/>
</dbReference>
<dbReference type="Gene3D" id="2.30.30.180">
    <property type="entry name" value="Ribosome maturation factor RimP, C-terminal domain"/>
    <property type="match status" value="1"/>
</dbReference>
<dbReference type="GO" id="GO:0000028">
    <property type="term" value="P:ribosomal small subunit assembly"/>
    <property type="evidence" value="ECO:0007669"/>
    <property type="project" value="TreeGrafter"/>
</dbReference>
<keyword evidence="7" id="KW-1185">Reference proteome</keyword>
<sequence length="168" mass="18866">MSRTAIEEKVLDCVEPVVKAQGLFLEDVKVSERSETVVRIIVDLEEGTYLVSSDDLQEVSWKISEALDAADPIEQAYTLEISTPGAERKLHTPRHYRRSLNRLVEIKLADKSELRGFIREVGESELTLEEEAKAPKPGMKPKPGKLVTVSFENISKARVRVDFGSLKD</sequence>
<dbReference type="Proteomes" id="UP000010301">
    <property type="component" value="Unassembled WGS sequence"/>
</dbReference>
<dbReference type="InterPro" id="IPR028998">
    <property type="entry name" value="RimP_C"/>
</dbReference>
<feature type="domain" description="Ribosome maturation factor RimP N-terminal" evidence="4">
    <location>
        <begin position="14"/>
        <end position="87"/>
    </location>
</feature>
<evidence type="ECO:0000256" key="2">
    <source>
        <dbReference type="ARBA" id="ARBA00022517"/>
    </source>
</evidence>
<dbReference type="Pfam" id="PF02576">
    <property type="entry name" value="RimP_N"/>
    <property type="match status" value="1"/>
</dbReference>
<name>C0W0C2_9ACTO</name>
<dbReference type="GO" id="GO:0005829">
    <property type="term" value="C:cytosol"/>
    <property type="evidence" value="ECO:0007669"/>
    <property type="project" value="TreeGrafter"/>
</dbReference>
<proteinExistence type="inferred from homology"/>
<dbReference type="PANTHER" id="PTHR33867">
    <property type="entry name" value="RIBOSOME MATURATION FACTOR RIMP"/>
    <property type="match status" value="1"/>
</dbReference>
<comment type="subcellular location">
    <subcellularLocation>
        <location evidence="3">Cytoplasm</location>
    </subcellularLocation>
</comment>
<evidence type="ECO:0000256" key="1">
    <source>
        <dbReference type="ARBA" id="ARBA00022490"/>
    </source>
</evidence>
<organism evidence="6 7">
    <name type="scientific">Gleimia coleocanis DSM 15436</name>
    <dbReference type="NCBI Taxonomy" id="525245"/>
    <lineage>
        <taxon>Bacteria</taxon>
        <taxon>Bacillati</taxon>
        <taxon>Actinomycetota</taxon>
        <taxon>Actinomycetes</taxon>
        <taxon>Actinomycetales</taxon>
        <taxon>Actinomycetaceae</taxon>
        <taxon>Gleimia</taxon>
    </lineage>
</organism>
<dbReference type="eggNOG" id="COG0779">
    <property type="taxonomic scope" value="Bacteria"/>
</dbReference>
<dbReference type="RefSeq" id="WP_006546772.1">
    <property type="nucleotide sequence ID" value="NZ_DS999543.1"/>
</dbReference>
<dbReference type="AlphaFoldDB" id="C0W0C2"/>
<protein>
    <recommendedName>
        <fullName evidence="3">Ribosome maturation factor RimP</fullName>
    </recommendedName>
</protein>
<feature type="domain" description="Ribosome maturation factor RimP C-terminal" evidence="5">
    <location>
        <begin position="90"/>
        <end position="163"/>
    </location>
</feature>
<dbReference type="OrthoDB" id="9805006at2"/>
<gene>
    <name evidence="3" type="primary">rimP</name>
    <name evidence="6" type="ORF">HMPREF0044_1000</name>
</gene>
<dbReference type="CDD" id="cd01734">
    <property type="entry name" value="YlxS_C"/>
    <property type="match status" value="1"/>
</dbReference>